<comment type="caution">
    <text evidence="1">The sequence shown here is derived from an EMBL/GenBank/DDBJ whole genome shotgun (WGS) entry which is preliminary data.</text>
</comment>
<dbReference type="EMBL" id="JAATIP010000224">
    <property type="protein sequence ID" value="KAF4358555.1"/>
    <property type="molecule type" value="Genomic_DNA"/>
</dbReference>
<dbReference type="Proteomes" id="UP000583929">
    <property type="component" value="Unassembled WGS sequence"/>
</dbReference>
<dbReference type="EMBL" id="JAATIQ010000740">
    <property type="protein sequence ID" value="KAF4348028.1"/>
    <property type="molecule type" value="Genomic_DNA"/>
</dbReference>
<organism evidence="1 4">
    <name type="scientific">Cannabis sativa</name>
    <name type="common">Hemp</name>
    <name type="synonym">Marijuana</name>
    <dbReference type="NCBI Taxonomy" id="3483"/>
    <lineage>
        <taxon>Eukaryota</taxon>
        <taxon>Viridiplantae</taxon>
        <taxon>Streptophyta</taxon>
        <taxon>Embryophyta</taxon>
        <taxon>Tracheophyta</taxon>
        <taxon>Spermatophyta</taxon>
        <taxon>Magnoliopsida</taxon>
        <taxon>eudicotyledons</taxon>
        <taxon>Gunneridae</taxon>
        <taxon>Pentapetalae</taxon>
        <taxon>rosids</taxon>
        <taxon>fabids</taxon>
        <taxon>Rosales</taxon>
        <taxon>Cannabaceae</taxon>
        <taxon>Cannabis</taxon>
    </lineage>
</organism>
<sequence length="17" mass="1880">MISCNGIGMLLKDRDLT</sequence>
<evidence type="ECO:0000313" key="4">
    <source>
        <dbReference type="Proteomes" id="UP000583929"/>
    </source>
</evidence>
<name>A0A7J6DPN3_CANSA</name>
<dbReference type="Proteomes" id="UP000525078">
    <property type="component" value="Unassembled WGS sequence"/>
</dbReference>
<accession>A0A7J6DPN3</accession>
<evidence type="ECO:0000313" key="1">
    <source>
        <dbReference type="EMBL" id="KAF4348028.1"/>
    </source>
</evidence>
<protein>
    <submittedName>
        <fullName evidence="1">Uncharacterized protein</fullName>
    </submittedName>
</protein>
<reference evidence="3 4" key="1">
    <citation type="journal article" date="2020" name="bioRxiv">
        <title>Sequence and annotation of 42 cannabis genomes reveals extensive copy number variation in cannabinoid synthesis and pathogen resistance genes.</title>
        <authorList>
            <person name="Mckernan K.J."/>
            <person name="Helbert Y."/>
            <person name="Kane L.T."/>
            <person name="Ebling H."/>
            <person name="Zhang L."/>
            <person name="Liu B."/>
            <person name="Eaton Z."/>
            <person name="Mclaughlin S."/>
            <person name="Kingan S."/>
            <person name="Baybayan P."/>
            <person name="Concepcion G."/>
            <person name="Jordan M."/>
            <person name="Riva A."/>
            <person name="Barbazuk W."/>
            <person name="Harkins T."/>
        </authorList>
    </citation>
    <scope>NUCLEOTIDE SEQUENCE [LARGE SCALE GENOMIC DNA]</scope>
    <source>
        <strain evidence="3 4">cv. Jamaican Lion 4</strain>
        <strain evidence="1">Father</strain>
        <strain evidence="2">Mother</strain>
        <tissue evidence="1">Leaf</tissue>
    </source>
</reference>
<feature type="non-terminal residue" evidence="1">
    <location>
        <position position="17"/>
    </location>
</feature>
<evidence type="ECO:0000313" key="2">
    <source>
        <dbReference type="EMBL" id="KAF4358555.1"/>
    </source>
</evidence>
<keyword evidence="4" id="KW-1185">Reference proteome</keyword>
<gene>
    <name evidence="2" type="ORF">F8388_014326</name>
    <name evidence="1" type="ORF">G4B88_026120</name>
</gene>
<evidence type="ECO:0000313" key="3">
    <source>
        <dbReference type="Proteomes" id="UP000525078"/>
    </source>
</evidence>
<proteinExistence type="predicted"/>
<dbReference type="AlphaFoldDB" id="A0A7J6DPN3"/>